<protein>
    <submittedName>
        <fullName evidence="2">Uncharacterized protein</fullName>
    </submittedName>
</protein>
<dbReference type="InParanoid" id="A0A3N4LY00"/>
<evidence type="ECO:0000313" key="2">
    <source>
        <dbReference type="EMBL" id="RPB27763.1"/>
    </source>
</evidence>
<accession>A0A3N4LY00</accession>
<evidence type="ECO:0000256" key="1">
    <source>
        <dbReference type="SAM" id="MobiDB-lite"/>
    </source>
</evidence>
<feature type="compositionally biased region" description="Basic and acidic residues" evidence="1">
    <location>
        <begin position="62"/>
        <end position="77"/>
    </location>
</feature>
<dbReference type="OrthoDB" id="10334669at2759"/>
<keyword evidence="3" id="KW-1185">Reference proteome</keyword>
<feature type="region of interest" description="Disordered" evidence="1">
    <location>
        <begin position="43"/>
        <end position="121"/>
    </location>
</feature>
<evidence type="ECO:0000313" key="3">
    <source>
        <dbReference type="Proteomes" id="UP000267821"/>
    </source>
</evidence>
<proteinExistence type="predicted"/>
<reference evidence="2 3" key="1">
    <citation type="journal article" date="2018" name="Nat. Ecol. Evol.">
        <title>Pezizomycetes genomes reveal the molecular basis of ectomycorrhizal truffle lifestyle.</title>
        <authorList>
            <person name="Murat C."/>
            <person name="Payen T."/>
            <person name="Noel B."/>
            <person name="Kuo A."/>
            <person name="Morin E."/>
            <person name="Chen J."/>
            <person name="Kohler A."/>
            <person name="Krizsan K."/>
            <person name="Balestrini R."/>
            <person name="Da Silva C."/>
            <person name="Montanini B."/>
            <person name="Hainaut M."/>
            <person name="Levati E."/>
            <person name="Barry K.W."/>
            <person name="Belfiori B."/>
            <person name="Cichocki N."/>
            <person name="Clum A."/>
            <person name="Dockter R.B."/>
            <person name="Fauchery L."/>
            <person name="Guy J."/>
            <person name="Iotti M."/>
            <person name="Le Tacon F."/>
            <person name="Lindquist E.A."/>
            <person name="Lipzen A."/>
            <person name="Malagnac F."/>
            <person name="Mello A."/>
            <person name="Molinier V."/>
            <person name="Miyauchi S."/>
            <person name="Poulain J."/>
            <person name="Riccioni C."/>
            <person name="Rubini A."/>
            <person name="Sitrit Y."/>
            <person name="Splivallo R."/>
            <person name="Traeger S."/>
            <person name="Wang M."/>
            <person name="Zifcakova L."/>
            <person name="Wipf D."/>
            <person name="Zambonelli A."/>
            <person name="Paolocci F."/>
            <person name="Nowrousian M."/>
            <person name="Ottonello S."/>
            <person name="Baldrian P."/>
            <person name="Spatafora J.W."/>
            <person name="Henrissat B."/>
            <person name="Nagy L.G."/>
            <person name="Aury J.M."/>
            <person name="Wincker P."/>
            <person name="Grigoriev I.V."/>
            <person name="Bonfante P."/>
            <person name="Martin F.M."/>
        </authorList>
    </citation>
    <scope>NUCLEOTIDE SEQUENCE [LARGE SCALE GENOMIC DNA]</scope>
    <source>
        <strain evidence="2 3">ATCC MYA-4762</strain>
    </source>
</reference>
<gene>
    <name evidence="2" type="ORF">L211DRAFT_845782</name>
</gene>
<organism evidence="2 3">
    <name type="scientific">Terfezia boudieri ATCC MYA-4762</name>
    <dbReference type="NCBI Taxonomy" id="1051890"/>
    <lineage>
        <taxon>Eukaryota</taxon>
        <taxon>Fungi</taxon>
        <taxon>Dikarya</taxon>
        <taxon>Ascomycota</taxon>
        <taxon>Pezizomycotina</taxon>
        <taxon>Pezizomycetes</taxon>
        <taxon>Pezizales</taxon>
        <taxon>Pezizaceae</taxon>
        <taxon>Terfezia</taxon>
    </lineage>
</organism>
<dbReference type="EMBL" id="ML121530">
    <property type="protein sequence ID" value="RPB27763.1"/>
    <property type="molecule type" value="Genomic_DNA"/>
</dbReference>
<name>A0A3N4LY00_9PEZI</name>
<dbReference type="AlphaFoldDB" id="A0A3N4LY00"/>
<sequence length="269" mass="30317">MAFQRWITLLIRRIKPNTNTNTENRNSHTNPIKKWVYTVYKKPQAKSKSTRASNDSQSVTPEAKRAATPDKIAEQHRNVVGLGELPSTKEHRSPVTPPPGAPRRDCPFTPDTMHDPRSPRKSINFPFHARAPNEASLHLVATRSSDYYILDNNPMFSPATLPKPVLEDEGIARPDSPTLELTGECPVAEWHRPMSSHRRSRIDLPTLTGRHVRSNSENWVLYELDADHDVASGSHPGRVNILIVDIFSDPVISLSVVEKVTEGREDYKD</sequence>
<dbReference type="Proteomes" id="UP000267821">
    <property type="component" value="Unassembled WGS sequence"/>
</dbReference>
<feature type="compositionally biased region" description="Polar residues" evidence="1">
    <location>
        <begin position="50"/>
        <end position="60"/>
    </location>
</feature>
<feature type="compositionally biased region" description="Basic and acidic residues" evidence="1">
    <location>
        <begin position="102"/>
        <end position="118"/>
    </location>
</feature>